<dbReference type="GeneID" id="85023144"/>
<proteinExistence type="predicted"/>
<name>A0A181CD61_9PROT</name>
<sequence>MTDASRIIPARIGDDLPRIDVIGLANTRRIMHAERHNDGGRMPMFIPTAAWTALLERHCMGEATAARPRLAPSRVMEGLERALGRIMTQIIRHDVEHDEPLHPVYGVTSDLFDSHEAPVDIRMVVDRTTGVACMLAGPPADIAALGLDAAGQDKK</sequence>
<gene>
    <name evidence="1" type="ORF">GWK63_13310</name>
</gene>
<organism evidence="1 2">
    <name type="scientific">Komagataeibacter rhaeticus</name>
    <dbReference type="NCBI Taxonomy" id="215221"/>
    <lineage>
        <taxon>Bacteria</taxon>
        <taxon>Pseudomonadati</taxon>
        <taxon>Pseudomonadota</taxon>
        <taxon>Alphaproteobacteria</taxon>
        <taxon>Acetobacterales</taxon>
        <taxon>Acetobacteraceae</taxon>
        <taxon>Komagataeibacter</taxon>
    </lineage>
</organism>
<reference evidence="1 2" key="1">
    <citation type="submission" date="2020-03" db="EMBL/GenBank/DDBJ databases">
        <title>Isolation of cellulose-producing strains, genome characterization and application of the synthesized cellulose films as an economical and sustainable material for piezoelectric sensor construction.</title>
        <authorList>
            <person name="Mangayil R.K."/>
        </authorList>
    </citation>
    <scope>NUCLEOTIDE SEQUENCE [LARGE SCALE GENOMIC DNA]</scope>
    <source>
        <strain evidence="1 2">ENS 9a1a</strain>
    </source>
</reference>
<protein>
    <submittedName>
        <fullName evidence="1">Uncharacterized protein</fullName>
    </submittedName>
</protein>
<dbReference type="RefSeq" id="WP_007397616.1">
    <property type="nucleotide sequence ID" value="NZ_CALMTF010000111.1"/>
</dbReference>
<dbReference type="Proteomes" id="UP000502533">
    <property type="component" value="Chromosome"/>
</dbReference>
<dbReference type="EMBL" id="CP050139">
    <property type="protein sequence ID" value="QIP36329.1"/>
    <property type="molecule type" value="Genomic_DNA"/>
</dbReference>
<evidence type="ECO:0000313" key="2">
    <source>
        <dbReference type="Proteomes" id="UP000502533"/>
    </source>
</evidence>
<evidence type="ECO:0000313" key="1">
    <source>
        <dbReference type="EMBL" id="QIP36329.1"/>
    </source>
</evidence>
<keyword evidence="2" id="KW-1185">Reference proteome</keyword>
<dbReference type="AlphaFoldDB" id="A0A181CD61"/>
<accession>A0A181CD61</accession>
<dbReference type="KEGG" id="kre:GWK63_13310"/>